<dbReference type="GeneTree" id="ENSGT00940000160941"/>
<dbReference type="InterPro" id="IPR042185">
    <property type="entry name" value="Serpin_sf_2"/>
</dbReference>
<dbReference type="Proteomes" id="UP000261560">
    <property type="component" value="Unplaced"/>
</dbReference>
<feature type="compositionally biased region" description="Polar residues" evidence="2">
    <location>
        <begin position="95"/>
        <end position="113"/>
    </location>
</feature>
<protein>
    <submittedName>
        <fullName evidence="4">Serpin peptidase inhibitor, clade E (nexin, plasminogen activator inhibitor type 1), member 3</fullName>
    </submittedName>
</protein>
<evidence type="ECO:0000256" key="2">
    <source>
        <dbReference type="SAM" id="MobiDB-lite"/>
    </source>
</evidence>
<dbReference type="Pfam" id="PF00079">
    <property type="entry name" value="Serpin"/>
    <property type="match status" value="1"/>
</dbReference>
<comment type="similarity">
    <text evidence="1">Belongs to the serpin family.</text>
</comment>
<dbReference type="GO" id="GO:0005615">
    <property type="term" value="C:extracellular space"/>
    <property type="evidence" value="ECO:0007669"/>
    <property type="project" value="InterPro"/>
</dbReference>
<dbReference type="AlphaFoldDB" id="A0A3B3DMT9"/>
<accession>A0A3B3DMT9</accession>
<dbReference type="SUPFAM" id="SSF56574">
    <property type="entry name" value="Serpins"/>
    <property type="match status" value="1"/>
</dbReference>
<dbReference type="InterPro" id="IPR023796">
    <property type="entry name" value="Serpin_dom"/>
</dbReference>
<dbReference type="SMART" id="SM00093">
    <property type="entry name" value="SERPIN"/>
    <property type="match status" value="1"/>
</dbReference>
<reference evidence="4" key="2">
    <citation type="submission" date="2025-09" db="UniProtKB">
        <authorList>
            <consortium name="Ensembl"/>
        </authorList>
    </citation>
    <scope>IDENTIFICATION</scope>
</reference>
<dbReference type="GO" id="GO:0004867">
    <property type="term" value="F:serine-type endopeptidase inhibitor activity"/>
    <property type="evidence" value="ECO:0007669"/>
    <property type="project" value="InterPro"/>
</dbReference>
<dbReference type="InterPro" id="IPR000215">
    <property type="entry name" value="Serpin_fam"/>
</dbReference>
<sequence>MLTAEDKLPSDEQRGYILFETNPSKYFNVKLSVFPAEAHVLDFLLRSQSDITNSSHGMWLQQTCTLFVQSGVQLLDEFTQGAAAWADTNVVRANFSQPSHAQSQPERATNNPDDSWPLHSGASSGDGSGSGEAQADTLWWGQRSQVALVNTVAFRGVWQKQFMFTNTQNLPFMLSDGSTIKVPMMHQAAEVRYGHFRTASDQRYAVLELPYLGRSLSLQVVLQSDRKSPLSSLESQLTARQLASWNVGLRRTKMDIFLPRFRMESRFNLRSVLPSMGISDAFDPTAADFTGISMEDGLYLSDAFHEVRIEVKEDGTKAAAATAMVLLKRSRAPVFKADQPFLFLLRQLNTGSILFMGRVMNPADQAP</sequence>
<dbReference type="InterPro" id="IPR023795">
    <property type="entry name" value="Serpin_CS"/>
</dbReference>
<dbReference type="Gene3D" id="3.30.497.10">
    <property type="entry name" value="Antithrombin, subunit I, domain 2"/>
    <property type="match status" value="1"/>
</dbReference>
<feature type="region of interest" description="Disordered" evidence="2">
    <location>
        <begin position="95"/>
        <end position="134"/>
    </location>
</feature>
<organism evidence="4 5">
    <name type="scientific">Oryzias melastigma</name>
    <name type="common">Marine medaka</name>
    <dbReference type="NCBI Taxonomy" id="30732"/>
    <lineage>
        <taxon>Eukaryota</taxon>
        <taxon>Metazoa</taxon>
        <taxon>Chordata</taxon>
        <taxon>Craniata</taxon>
        <taxon>Vertebrata</taxon>
        <taxon>Euteleostomi</taxon>
        <taxon>Actinopterygii</taxon>
        <taxon>Neopterygii</taxon>
        <taxon>Teleostei</taxon>
        <taxon>Neoteleostei</taxon>
        <taxon>Acanthomorphata</taxon>
        <taxon>Ovalentaria</taxon>
        <taxon>Atherinomorphae</taxon>
        <taxon>Beloniformes</taxon>
        <taxon>Adrianichthyidae</taxon>
        <taxon>Oryziinae</taxon>
        <taxon>Oryzias</taxon>
    </lineage>
</organism>
<evidence type="ECO:0000256" key="1">
    <source>
        <dbReference type="RuleBase" id="RU000411"/>
    </source>
</evidence>
<feature type="domain" description="Serpin" evidence="3">
    <location>
        <begin position="13"/>
        <end position="362"/>
    </location>
</feature>
<evidence type="ECO:0000259" key="3">
    <source>
        <dbReference type="SMART" id="SM00093"/>
    </source>
</evidence>
<dbReference type="InterPro" id="IPR036186">
    <property type="entry name" value="Serpin_sf"/>
</dbReference>
<dbReference type="PANTHER" id="PTHR11461:SF129">
    <property type="entry name" value="SERPIN E3"/>
    <property type="match status" value="1"/>
</dbReference>
<dbReference type="PANTHER" id="PTHR11461">
    <property type="entry name" value="SERINE PROTEASE INHIBITOR, SERPIN"/>
    <property type="match status" value="1"/>
</dbReference>
<reference evidence="4" key="1">
    <citation type="submission" date="2025-08" db="UniProtKB">
        <authorList>
            <consortium name="Ensembl"/>
        </authorList>
    </citation>
    <scope>IDENTIFICATION</scope>
</reference>
<keyword evidence="5" id="KW-1185">Reference proteome</keyword>
<dbReference type="Ensembl" id="ENSOMET00000022688.1">
    <property type="protein sequence ID" value="ENSOMEP00000031412.1"/>
    <property type="gene ID" value="ENSOMEG00000016276.1"/>
</dbReference>
<dbReference type="PROSITE" id="PS00284">
    <property type="entry name" value="SERPIN"/>
    <property type="match status" value="1"/>
</dbReference>
<evidence type="ECO:0000313" key="4">
    <source>
        <dbReference type="Ensembl" id="ENSOMEP00000031412.1"/>
    </source>
</evidence>
<dbReference type="InterPro" id="IPR042178">
    <property type="entry name" value="Serpin_sf_1"/>
</dbReference>
<evidence type="ECO:0000313" key="5">
    <source>
        <dbReference type="Proteomes" id="UP000261560"/>
    </source>
</evidence>
<name>A0A3B3DMT9_ORYME</name>
<proteinExistence type="inferred from homology"/>
<dbReference type="Gene3D" id="2.30.39.10">
    <property type="entry name" value="Alpha-1-antitrypsin, domain 1"/>
    <property type="match status" value="1"/>
</dbReference>